<gene>
    <name evidence="2" type="ORF">CYFUS_005488</name>
</gene>
<evidence type="ECO:0000256" key="1">
    <source>
        <dbReference type="SAM" id="MobiDB-lite"/>
    </source>
</evidence>
<dbReference type="RefSeq" id="WP_269770159.1">
    <property type="nucleotide sequence ID" value="NZ_CP022098.1"/>
</dbReference>
<proteinExistence type="predicted"/>
<reference evidence="2 3" key="1">
    <citation type="submission" date="2017-06" db="EMBL/GenBank/DDBJ databases">
        <title>Sequencing and comparative analysis of myxobacterial genomes.</title>
        <authorList>
            <person name="Rupp O."/>
            <person name="Goesmann A."/>
            <person name="Sogaard-Andersen L."/>
        </authorList>
    </citation>
    <scope>NUCLEOTIDE SEQUENCE [LARGE SCALE GENOMIC DNA]</scope>
    <source>
        <strain evidence="2 3">DSM 52655</strain>
    </source>
</reference>
<accession>A0A250J913</accession>
<protein>
    <submittedName>
        <fullName evidence="2">UDP-glucose 4-epimerase</fullName>
    </submittedName>
</protein>
<feature type="compositionally biased region" description="Pro residues" evidence="1">
    <location>
        <begin position="1"/>
        <end position="10"/>
    </location>
</feature>
<name>A0A250J913_9BACT</name>
<feature type="region of interest" description="Disordered" evidence="1">
    <location>
        <begin position="1"/>
        <end position="22"/>
    </location>
</feature>
<dbReference type="AlphaFoldDB" id="A0A250J913"/>
<dbReference type="EMBL" id="CP022098">
    <property type="protein sequence ID" value="ATB40040.1"/>
    <property type="molecule type" value="Genomic_DNA"/>
</dbReference>
<evidence type="ECO:0000313" key="2">
    <source>
        <dbReference type="EMBL" id="ATB40040.1"/>
    </source>
</evidence>
<organism evidence="2 3">
    <name type="scientific">Cystobacter fuscus</name>
    <dbReference type="NCBI Taxonomy" id="43"/>
    <lineage>
        <taxon>Bacteria</taxon>
        <taxon>Pseudomonadati</taxon>
        <taxon>Myxococcota</taxon>
        <taxon>Myxococcia</taxon>
        <taxon>Myxococcales</taxon>
        <taxon>Cystobacterineae</taxon>
        <taxon>Archangiaceae</taxon>
        <taxon>Cystobacter</taxon>
    </lineage>
</organism>
<dbReference type="Proteomes" id="UP000217257">
    <property type="component" value="Chromosome"/>
</dbReference>
<sequence>MRPVSSPPPVGHAGHPFPTGVAPHAIPLEQGLARLVAWYRGHEG</sequence>
<evidence type="ECO:0000313" key="3">
    <source>
        <dbReference type="Proteomes" id="UP000217257"/>
    </source>
</evidence>
<dbReference type="KEGG" id="cfus:CYFUS_005488"/>